<feature type="region of interest" description="Disordered" evidence="1">
    <location>
        <begin position="807"/>
        <end position="882"/>
    </location>
</feature>
<gene>
    <name evidence="2" type="ORF">E6O75_ATG11399</name>
</gene>
<name>A0A4Z1P1K9_9PEZI</name>
<feature type="compositionally biased region" description="Pro residues" evidence="1">
    <location>
        <begin position="596"/>
        <end position="607"/>
    </location>
</feature>
<feature type="compositionally biased region" description="Polar residues" evidence="1">
    <location>
        <begin position="1274"/>
        <end position="1303"/>
    </location>
</feature>
<feature type="compositionally biased region" description="Polar residues" evidence="1">
    <location>
        <begin position="1401"/>
        <end position="1410"/>
    </location>
</feature>
<feature type="region of interest" description="Disordered" evidence="1">
    <location>
        <begin position="1370"/>
        <end position="1426"/>
    </location>
</feature>
<feature type="region of interest" description="Disordered" evidence="1">
    <location>
        <begin position="1629"/>
        <end position="1670"/>
    </location>
</feature>
<feature type="compositionally biased region" description="Basic residues" evidence="1">
    <location>
        <begin position="448"/>
        <end position="457"/>
    </location>
</feature>
<keyword evidence="3" id="KW-1185">Reference proteome</keyword>
<feature type="compositionally biased region" description="Polar residues" evidence="1">
    <location>
        <begin position="542"/>
        <end position="553"/>
    </location>
</feature>
<feature type="region of interest" description="Disordered" evidence="1">
    <location>
        <begin position="2248"/>
        <end position="2416"/>
    </location>
</feature>
<feature type="compositionally biased region" description="Gly residues" evidence="1">
    <location>
        <begin position="2075"/>
        <end position="2092"/>
    </location>
</feature>
<feature type="compositionally biased region" description="Gly residues" evidence="1">
    <location>
        <begin position="1237"/>
        <end position="1250"/>
    </location>
</feature>
<evidence type="ECO:0000256" key="1">
    <source>
        <dbReference type="SAM" id="MobiDB-lite"/>
    </source>
</evidence>
<feature type="compositionally biased region" description="Polar residues" evidence="1">
    <location>
        <begin position="1311"/>
        <end position="1333"/>
    </location>
</feature>
<feature type="region of interest" description="Disordered" evidence="1">
    <location>
        <begin position="1446"/>
        <end position="1517"/>
    </location>
</feature>
<feature type="compositionally biased region" description="Polar residues" evidence="1">
    <location>
        <begin position="1062"/>
        <end position="1081"/>
    </location>
</feature>
<feature type="compositionally biased region" description="Gly residues" evidence="1">
    <location>
        <begin position="1999"/>
        <end position="2022"/>
    </location>
</feature>
<feature type="compositionally biased region" description="Polar residues" evidence="1">
    <location>
        <begin position="1471"/>
        <end position="1480"/>
    </location>
</feature>
<feature type="compositionally biased region" description="Basic and acidic residues" evidence="1">
    <location>
        <begin position="2399"/>
        <end position="2416"/>
    </location>
</feature>
<feature type="compositionally biased region" description="Basic and acidic residues" evidence="1">
    <location>
        <begin position="223"/>
        <end position="236"/>
    </location>
</feature>
<feature type="compositionally biased region" description="Basic and acidic residues" evidence="1">
    <location>
        <begin position="1138"/>
        <end position="1149"/>
    </location>
</feature>
<accession>A0A4Z1P1K9</accession>
<feature type="compositionally biased region" description="Polar residues" evidence="1">
    <location>
        <begin position="1121"/>
        <end position="1136"/>
    </location>
</feature>
<feature type="compositionally biased region" description="Basic and acidic residues" evidence="1">
    <location>
        <begin position="317"/>
        <end position="326"/>
    </location>
</feature>
<feature type="compositionally biased region" description="Acidic residues" evidence="1">
    <location>
        <begin position="850"/>
        <end position="859"/>
    </location>
</feature>
<dbReference type="Proteomes" id="UP000298493">
    <property type="component" value="Unassembled WGS sequence"/>
</dbReference>
<feature type="compositionally biased region" description="Basic and acidic residues" evidence="1">
    <location>
        <begin position="355"/>
        <end position="370"/>
    </location>
</feature>
<feature type="compositionally biased region" description="Low complexity" evidence="1">
    <location>
        <begin position="2342"/>
        <end position="2355"/>
    </location>
</feature>
<feature type="compositionally biased region" description="Gly residues" evidence="1">
    <location>
        <begin position="2124"/>
        <end position="2153"/>
    </location>
</feature>
<feature type="compositionally biased region" description="Low complexity" evidence="1">
    <location>
        <begin position="371"/>
        <end position="381"/>
    </location>
</feature>
<feature type="compositionally biased region" description="Basic and acidic residues" evidence="1">
    <location>
        <begin position="1564"/>
        <end position="1573"/>
    </location>
</feature>
<feature type="compositionally biased region" description="Low complexity" evidence="1">
    <location>
        <begin position="522"/>
        <end position="535"/>
    </location>
</feature>
<organism evidence="2 3">
    <name type="scientific">Venturia nashicola</name>
    <dbReference type="NCBI Taxonomy" id="86259"/>
    <lineage>
        <taxon>Eukaryota</taxon>
        <taxon>Fungi</taxon>
        <taxon>Dikarya</taxon>
        <taxon>Ascomycota</taxon>
        <taxon>Pezizomycotina</taxon>
        <taxon>Dothideomycetes</taxon>
        <taxon>Pleosporomycetidae</taxon>
        <taxon>Venturiales</taxon>
        <taxon>Venturiaceae</taxon>
        <taxon>Venturia</taxon>
    </lineage>
</organism>
<feature type="compositionally biased region" description="Low complexity" evidence="1">
    <location>
        <begin position="1931"/>
        <end position="1941"/>
    </location>
</feature>
<feature type="region of interest" description="Disordered" evidence="1">
    <location>
        <begin position="1"/>
        <end position="38"/>
    </location>
</feature>
<feature type="compositionally biased region" description="Polar residues" evidence="1">
    <location>
        <begin position="1378"/>
        <end position="1394"/>
    </location>
</feature>
<feature type="compositionally biased region" description="Basic and acidic residues" evidence="1">
    <location>
        <begin position="1481"/>
        <end position="1499"/>
    </location>
</feature>
<feature type="region of interest" description="Disordered" evidence="1">
    <location>
        <begin position="696"/>
        <end position="725"/>
    </location>
</feature>
<sequence length="2453" mass="268155">MSSNGHKRKRDTEDIGNRDDSDDSDDSDHEGPPQGCSWWCCRWWRDRQRRRADEAAAKQALALDAQVDNAVGDIDDEVASSTSAESEPHEGELFPLFIVDHEEFDVINAILHGLTEPDWGNGPHFPVYLETRTDFNAANRVVQDLRTQRANDQLVWEGNNANKRRRVEKCDMKRAESGRKREVKDSVEQVQKDGFTVRDASSSPADVSEESAMDKSSPVDEPTDNKGRNRCKREETGSTTFQSGSSDASRRPTNTTPRDVDSGSSENRPLTPTIKLMQQRSRDLKEQVARMGRTGDAINILPTEIFPSLNTPGADHTNAKRDRQTPEELQQSFEELREREQVAGWGIYSKRERRHMKEREQQQREREAQNREAQNQATRQNGVERNRTEQKGIQDVMDLTGDQDEPVVKPQTTRKRQRSGSRDDAAPTTERQKEESQKKERGADAKKKDKSKGRSPVKTRPFMRTSPAVTRSQSPVKTTAPPPSTGEESESFRQYKGLLDNAKETMAEGTPLPSIPRIVANSVSSQIRSTSSTRTGAAPQQRAVSENGRQQIQPDLETPGGSSVLDPTGGLATRKAKPPKTTQKVSETETKSSKPPVKPKPSKPPPITVEDLQESFGDERNWPENQRTQLIADILRPKSKKRRPFGTTAQTPTPHTPLKSPFLPDTISTNVFDRSYTDGKIPRPMGTKLFRQSAFDEHDTELGNPEMSSTPAPGATGDGAGYPALPVETAQDVGEVPVEDIMTEEDFLKMINDLLQQKTSELRTAGLSQQQIDKKVKKVENEVYNRMSTLRTRSQYTGIYEDLNRMDWEGEEGGQGGERERHDGNSSDEEEPGRTNTGTFKFPSPSGSSDSDDESDDDGNPGKDREDIGNQPIQDDSVSREARARHNRLYHQNMLSRDFPNAADRRNFTQNLHRFARQLRNIRDPLPYRFLEDMASYYPAEIAALTQPESQATEEGNDPFMSVAWRVALIAEGRNVAPYRRAHWGYHEWELWDSDSEDDDLPNDAYDGGGHGGGEEEYGPGFDDVGYPSLPPTEPRETDGSSSDDDDNGGPSAPAPDGAKTATISGQIDPQPTRTSINPHQTVRHHDAPSTQATTGQTTRPPIARPLFGLEAVPAGYGGFRSTTTVPTGRKTSITSEAAKKLLGKKERLQQAQQQDSVGNPKKSQPTTERPKSINGGQNKPPPTGPSKVDRRVPTGPTPRTKPRINEGEGYSGSSTYGGNGNPRPTSRPVTPTDPNTGGGYGNGQYGGPGRFLNQTGVGTGGGRHKVWIAEHLQQPSDTHNSPETPGRNKNQYNPYQTSTPPTNGAGYGNTGQTSFTDQEGGTPSHIRPTTPQGHFKLGLGDKKRALKDMGVDLKGDSAVTIEQKWQKYGCPLPSGIQGASNQHGATASTNPTGESPLAPSRSQSTTPTEYTPLGHMKSALKRARVRYPDDIPGIKAAYEKLLRDRRASESTASMDSGVRTGIPTGPLIQRQPTPSSTNHFDPRNSFRDRDDRPDRGGQAREYPPQPGPPNIEQGVNIVESSEWPDDEDLEEREEMMAYLDANHVSYNPNIGNIQLSRLDRDVRNGLDSRNGRTDSQGGTDRLESGAVTPPSMGPDEMMDHLDEQGVHYPRNHTPAVLLKICQAVQNGGKFRKREGPPPRRQNAQCGGRTDRESSTRPAPTPAPERRGRASLESMLDFVDRHEQYLPDSLRGDPAAVAAAYTLAVKLHGEDARPQSTNRRDPNAGRHPGNGGTPFSTDTRHRSDEELGEMPALEEIHEMAHPLAQIGGVARMTGSTIVAVRGGTMISPATSEDILSTGEMARAIIHPIAMTGVEATETKEADTEDREIEEAVIRVGSHEVAVTKDAGATIQIHLLTGTTQQTEDQTAILTHPTIEAAIKAVELGAEGTRVEKTGEAGFKGVTAVEIPTSSTMKAILNRNDNQIQDDRDWQDNNNWNNTPRGGHSDSRGSGEHSSSGGWKRGAKQFSPQEIQTPAPPPKQPKGVWTRDSPYQLRSSANGNNGGGFEVNPNGTGGRRGGRGGNVNGQWQRNQTPESHQTPHIDDDGDLGMDDVESGSVYGGLGGRGGRGGRGRGRGGRGGSRGGNNGYTGGQRGGDTDMDSSGPRGQGGRGGRGRGDGGTRRPRGPRGGGRGGRGGSGGGDVDMGDGNGWGGHNRGGYVDDGSPERGRRLSVSYDRAFDISDLLNDNFALLDRSIWTESSDFMAYQGSSHPSSIALTDGPIFRDPFALPTRSPSIGLENSRIFKLFKEPLSPKTIPSSPPPGYTTETKLSPPLPASLAGNLVSEETDPKDKPAATLSTPSPDKSSSQKSKRTWTSPYRGRGAPKRHKRKSYSEEDFVPFHSDSKSPPSSTSFSQYMSKNGVPPSPPISSRTRLRFRNAEKGNAHELAFPLSPPISSRTRSRFRDAERGEEGDGLEFGDRSDRRDVRRILNFGQKVEKMAVYGDGGQNEEFNDNRV</sequence>
<feature type="region of interest" description="Disordered" evidence="1">
    <location>
        <begin position="1708"/>
        <end position="1745"/>
    </location>
</feature>
<feature type="compositionally biased region" description="Polar residues" evidence="1">
    <location>
        <begin position="237"/>
        <end position="270"/>
    </location>
</feature>
<dbReference type="EMBL" id="SNSC02000026">
    <property type="protein sequence ID" value="TID13483.1"/>
    <property type="molecule type" value="Genomic_DNA"/>
</dbReference>
<feature type="compositionally biased region" description="Basic and acidic residues" evidence="1">
    <location>
        <begin position="420"/>
        <end position="447"/>
    </location>
</feature>
<feature type="region of interest" description="Disordered" evidence="1">
    <location>
        <begin position="998"/>
        <end position="1342"/>
    </location>
</feature>
<reference evidence="2 3" key="1">
    <citation type="submission" date="2019-04" db="EMBL/GenBank/DDBJ databases">
        <title>High contiguity whole genome sequence and gene annotation resource for two Venturia nashicola isolates.</title>
        <authorList>
            <person name="Prokchorchik M."/>
            <person name="Won K."/>
            <person name="Lee Y."/>
            <person name="Choi E.D."/>
            <person name="Segonzac C."/>
            <person name="Sohn K.H."/>
        </authorList>
    </citation>
    <scope>NUCLEOTIDE SEQUENCE [LARGE SCALE GENOMIC DNA]</scope>
    <source>
        <strain evidence="2 3">PRI2</strain>
    </source>
</reference>
<feature type="compositionally biased region" description="Polar residues" evidence="1">
    <location>
        <begin position="1150"/>
        <end position="1168"/>
    </location>
</feature>
<feature type="compositionally biased region" description="Basic and acidic residues" evidence="1">
    <location>
        <begin position="168"/>
        <end position="191"/>
    </location>
</feature>
<feature type="compositionally biased region" description="Low complexity" evidence="1">
    <location>
        <begin position="2295"/>
        <end position="2305"/>
    </location>
</feature>
<evidence type="ECO:0000313" key="3">
    <source>
        <dbReference type="Proteomes" id="UP000298493"/>
    </source>
</evidence>
<feature type="region of interest" description="Disordered" evidence="1">
    <location>
        <begin position="305"/>
        <end position="666"/>
    </location>
</feature>
<dbReference type="STRING" id="86259.A0A4Z1P1K9"/>
<protein>
    <submittedName>
        <fullName evidence="2">Uncharacterized protein</fullName>
    </submittedName>
</protein>
<feature type="compositionally biased region" description="Basic and acidic residues" evidence="1">
    <location>
        <begin position="1708"/>
        <end position="1724"/>
    </location>
</feature>
<comment type="caution">
    <text evidence="2">The sequence shown here is derived from an EMBL/GenBank/DDBJ whole genome shotgun (WGS) entry which is preliminary data.</text>
</comment>
<feature type="compositionally biased region" description="Gly residues" evidence="1">
    <location>
        <begin position="2056"/>
        <end position="2065"/>
    </location>
</feature>
<feature type="region of interest" description="Disordered" evidence="1">
    <location>
        <begin position="1921"/>
        <end position="2164"/>
    </location>
</feature>
<feature type="compositionally biased region" description="Basic and acidic residues" evidence="1">
    <location>
        <begin position="382"/>
        <end position="392"/>
    </location>
</feature>
<feature type="compositionally biased region" description="Basic and acidic residues" evidence="1">
    <location>
        <begin position="10"/>
        <end position="19"/>
    </location>
</feature>
<feature type="region of interest" description="Disordered" evidence="1">
    <location>
        <begin position="1564"/>
        <end position="1597"/>
    </location>
</feature>
<feature type="region of interest" description="Disordered" evidence="1">
    <location>
        <begin position="167"/>
        <end position="273"/>
    </location>
</feature>
<feature type="compositionally biased region" description="Low complexity" evidence="1">
    <location>
        <begin position="1049"/>
        <end position="1059"/>
    </location>
</feature>
<feature type="compositionally biased region" description="Polar residues" evidence="1">
    <location>
        <begin position="1089"/>
        <end position="1100"/>
    </location>
</feature>
<feature type="compositionally biased region" description="Polar residues" evidence="1">
    <location>
        <begin position="467"/>
        <end position="477"/>
    </location>
</feature>
<evidence type="ECO:0000313" key="2">
    <source>
        <dbReference type="EMBL" id="TID13483.1"/>
    </source>
</evidence>
<feature type="compositionally biased region" description="Acidic residues" evidence="1">
    <location>
        <begin position="2042"/>
        <end position="2052"/>
    </location>
</feature>
<proteinExistence type="predicted"/>